<protein>
    <submittedName>
        <fullName evidence="2">Uncharacterized protein</fullName>
    </submittedName>
</protein>
<evidence type="ECO:0000313" key="3">
    <source>
        <dbReference type="Proteomes" id="UP000037035"/>
    </source>
</evidence>
<keyword evidence="3" id="KW-1185">Reference proteome</keyword>
<accession>A0A0L6UKR6</accession>
<organism evidence="2 3">
    <name type="scientific">Puccinia sorghi</name>
    <dbReference type="NCBI Taxonomy" id="27349"/>
    <lineage>
        <taxon>Eukaryota</taxon>
        <taxon>Fungi</taxon>
        <taxon>Dikarya</taxon>
        <taxon>Basidiomycota</taxon>
        <taxon>Pucciniomycotina</taxon>
        <taxon>Pucciniomycetes</taxon>
        <taxon>Pucciniales</taxon>
        <taxon>Pucciniaceae</taxon>
        <taxon>Puccinia</taxon>
    </lineage>
</organism>
<dbReference type="VEuPathDB" id="FungiDB:VP01_5196g1"/>
<dbReference type="EMBL" id="LAVV01010382">
    <property type="protein sequence ID" value="KNZ49133.1"/>
    <property type="molecule type" value="Genomic_DNA"/>
</dbReference>
<reference evidence="2 3" key="1">
    <citation type="submission" date="2015-08" db="EMBL/GenBank/DDBJ databases">
        <title>Next Generation Sequencing and Analysis of the Genome of Puccinia sorghi L Schw, the Causal Agent of Maize Common Rust.</title>
        <authorList>
            <person name="Rochi L."/>
            <person name="Burguener G."/>
            <person name="Darino M."/>
            <person name="Turjanski A."/>
            <person name="Kreff E."/>
            <person name="Dieguez M.J."/>
            <person name="Sacco F."/>
        </authorList>
    </citation>
    <scope>NUCLEOTIDE SEQUENCE [LARGE SCALE GENOMIC DNA]</scope>
    <source>
        <strain evidence="2 3">RO10H11247</strain>
    </source>
</reference>
<comment type="caution">
    <text evidence="2">The sequence shown here is derived from an EMBL/GenBank/DDBJ whole genome shotgun (WGS) entry which is preliminary data.</text>
</comment>
<dbReference type="Proteomes" id="UP000037035">
    <property type="component" value="Unassembled WGS sequence"/>
</dbReference>
<gene>
    <name evidence="2" type="ORF">VP01_5196g1</name>
</gene>
<name>A0A0L6UKR6_9BASI</name>
<feature type="region of interest" description="Disordered" evidence="1">
    <location>
        <begin position="275"/>
        <end position="297"/>
    </location>
</feature>
<dbReference type="AlphaFoldDB" id="A0A0L6UKR6"/>
<evidence type="ECO:0000313" key="2">
    <source>
        <dbReference type="EMBL" id="KNZ49133.1"/>
    </source>
</evidence>
<sequence length="384" mass="41005">MTNFDVGYVLAVPSEFLMHESKVLTEVNSAASPLGAPPTPIIGNQGLSAVNEVNEVKMEMDCLLPCLWLSDTDNGNWENYLGSNCGSLGCERHVIGGWLGFWSLFVSVPHHHFVFSLHVIPPSAVSFSSPSLGIITGTTQVAGDCWDTCSVTVYTRPKVKAMSTHCLSRYKGEPLYLTRQCAHVAFAFGLVIAPKNRNIVDVPAGGYCGTPLAWHHDTDQGIKKFLNLVLLIVRSGRRKQYLESSTVVQVTGKSSQCIMNTRAICPKCAGGTDDPRIGAGRHPSGTLSPATSSKKARNQGAIDNITDTKIMRRPGRSPGLNALCDQNISRCVGPPTGAAGKAKIYTKSLVHVEPSSAINVNRANSRCGAYIGEAVTAGLSSSCC</sequence>
<evidence type="ECO:0000256" key="1">
    <source>
        <dbReference type="SAM" id="MobiDB-lite"/>
    </source>
</evidence>
<proteinExistence type="predicted"/>